<gene>
    <name evidence="5" type="ORF">ABW99_13850</name>
</gene>
<protein>
    <recommendedName>
        <fullName evidence="7">SAM-dependent methyltransferase</fullName>
    </recommendedName>
</protein>
<dbReference type="Gene3D" id="3.40.50.150">
    <property type="entry name" value="Vaccinia Virus protein VP39"/>
    <property type="match status" value="1"/>
</dbReference>
<dbReference type="EMBL" id="CP011568">
    <property type="protein sequence ID" value="AKJ69130.1"/>
    <property type="molecule type" value="Genomic_DNA"/>
</dbReference>
<evidence type="ECO:0000313" key="5">
    <source>
        <dbReference type="EMBL" id="AKJ69130.1"/>
    </source>
</evidence>
<evidence type="ECO:0000256" key="2">
    <source>
        <dbReference type="ARBA" id="ARBA00022603"/>
    </source>
</evidence>
<keyword evidence="4" id="KW-0949">S-adenosyl-L-methionine</keyword>
<reference evidence="6" key="1">
    <citation type="submission" date="2015-06" db="EMBL/GenBank/DDBJ databases">
        <authorList>
            <person name="Lim Y.L."/>
            <person name="Ee R."/>
            <person name="Yong D."/>
            <person name="How K.Y."/>
            <person name="Yin W.F."/>
            <person name="Chan K.G."/>
        </authorList>
    </citation>
    <scope>NUCLEOTIDE SEQUENCE [LARGE SCALE GENOMIC DNA]</scope>
    <source>
        <strain evidence="6">DSM 25325</strain>
    </source>
</reference>
<keyword evidence="6" id="KW-1185">Reference proteome</keyword>
<proteinExistence type="predicted"/>
<dbReference type="GO" id="GO:0008757">
    <property type="term" value="F:S-adenosylmethionine-dependent methyltransferase activity"/>
    <property type="evidence" value="ECO:0007669"/>
    <property type="project" value="InterPro"/>
</dbReference>
<evidence type="ECO:0008006" key="7">
    <source>
        <dbReference type="Google" id="ProtNLM"/>
    </source>
</evidence>
<evidence type="ECO:0000256" key="1">
    <source>
        <dbReference type="ARBA" id="ARBA00022553"/>
    </source>
</evidence>
<organism evidence="5 6">
    <name type="scientific">Pandoraea thiooxydans</name>
    <dbReference type="NCBI Taxonomy" id="445709"/>
    <lineage>
        <taxon>Bacteria</taxon>
        <taxon>Pseudomonadati</taxon>
        <taxon>Pseudomonadota</taxon>
        <taxon>Betaproteobacteria</taxon>
        <taxon>Burkholderiales</taxon>
        <taxon>Burkholderiaceae</taxon>
        <taxon>Pandoraea</taxon>
    </lineage>
</organism>
<keyword evidence="3" id="KW-0808">Transferase</keyword>
<dbReference type="Pfam" id="PF05724">
    <property type="entry name" value="TPMT"/>
    <property type="match status" value="1"/>
</dbReference>
<dbReference type="InterPro" id="IPR008854">
    <property type="entry name" value="TPMT"/>
</dbReference>
<dbReference type="Proteomes" id="UP000036700">
    <property type="component" value="Chromosome"/>
</dbReference>
<dbReference type="SUPFAM" id="SSF53335">
    <property type="entry name" value="S-adenosyl-L-methionine-dependent methyltransferases"/>
    <property type="match status" value="1"/>
</dbReference>
<dbReference type="PROSITE" id="PS51585">
    <property type="entry name" value="SAM_MT_TPMT"/>
    <property type="match status" value="1"/>
</dbReference>
<keyword evidence="1" id="KW-0597">Phosphoprotein</keyword>
<evidence type="ECO:0000313" key="6">
    <source>
        <dbReference type="Proteomes" id="UP000036700"/>
    </source>
</evidence>
<dbReference type="RefSeq" id="WP_047215027.1">
    <property type="nucleotide sequence ID" value="NZ_CP011568.3"/>
</dbReference>
<dbReference type="PANTHER" id="PTHR32183">
    <property type="match status" value="1"/>
</dbReference>
<dbReference type="PANTHER" id="PTHR32183:SF6">
    <property type="entry name" value="CYSTEINE SULFINATE DESULFINASE_CYSTEINE DESULFURASE AND RELATED ENZYMES"/>
    <property type="match status" value="1"/>
</dbReference>
<keyword evidence="2" id="KW-0489">Methyltransferase</keyword>
<dbReference type="OrthoDB" id="9778208at2"/>
<dbReference type="PATRIC" id="fig|445709.3.peg.2936"/>
<evidence type="ECO:0000256" key="4">
    <source>
        <dbReference type="ARBA" id="ARBA00022691"/>
    </source>
</evidence>
<accession>A0A0G3EQ88</accession>
<dbReference type="KEGG" id="ptx:ABW99_13850"/>
<name>A0A0G3EQ88_9BURK</name>
<sequence>MSDKPQFTNRDPGDPAFWDERFEQAFTPWDAGGVPQAVRDFVGAEPAPLSTLIPGCGAAHEVGWLAELGWPVSAIDFSASAVAAARAGLGRHGAHVQQADFFTFEPAKPVYWVYERAFLCALPPHLRAAYARRVGELLPTGGRLAGFFFLGDTPGGPPFGMDRATLLALLSPAFSLVQEAPVDDSLPVFAGRERWMVWQRR</sequence>
<dbReference type="STRING" id="445709.ABW99_13850"/>
<dbReference type="InterPro" id="IPR029063">
    <property type="entry name" value="SAM-dependent_MTases_sf"/>
</dbReference>
<evidence type="ECO:0000256" key="3">
    <source>
        <dbReference type="ARBA" id="ARBA00022679"/>
    </source>
</evidence>
<dbReference type="AlphaFoldDB" id="A0A0G3EQ88"/>
<dbReference type="GO" id="GO:0032259">
    <property type="term" value="P:methylation"/>
    <property type="evidence" value="ECO:0007669"/>
    <property type="project" value="UniProtKB-KW"/>
</dbReference>